<dbReference type="InterPro" id="IPR039422">
    <property type="entry name" value="MarR/SlyA-like"/>
</dbReference>
<dbReference type="EMBL" id="JAUJWW010000005">
    <property type="protein sequence ID" value="MDN7228203.1"/>
    <property type="molecule type" value="Genomic_DNA"/>
</dbReference>
<dbReference type="PANTHER" id="PTHR33164:SF56">
    <property type="entry name" value="HTH-TYPE TRANSCRIPTIONAL REGULATOR MHQR"/>
    <property type="match status" value="1"/>
</dbReference>
<gene>
    <name evidence="5" type="ORF">QWY15_12930</name>
</gene>
<keyword evidence="6" id="KW-1185">Reference proteome</keyword>
<dbReference type="PROSITE" id="PS50995">
    <property type="entry name" value="HTH_MARR_2"/>
    <property type="match status" value="1"/>
</dbReference>
<keyword evidence="3" id="KW-0804">Transcription</keyword>
<name>A0ABT8MTH9_9BACL</name>
<sequence length="144" mass="16207">MEFSNLNLKAVTVLVRAADALHEAIKNDVAQYGLNPTEFSVLELLYHQGKQPIQLVGKKVLIASSSITYVIDKLETKNYVKRQACPEDRRVTYAELTTEGQDLIAEIFPKHEKTINKLFHGIDPLEMKTMIAAIKKIGFQAQHA</sequence>
<organism evidence="5 6">
    <name type="scientific">Planococcus liqunii</name>
    <dbReference type="NCBI Taxonomy" id="3058394"/>
    <lineage>
        <taxon>Bacteria</taxon>
        <taxon>Bacillati</taxon>
        <taxon>Bacillota</taxon>
        <taxon>Bacilli</taxon>
        <taxon>Bacillales</taxon>
        <taxon>Caryophanaceae</taxon>
        <taxon>Planococcus</taxon>
    </lineage>
</organism>
<evidence type="ECO:0000256" key="1">
    <source>
        <dbReference type="ARBA" id="ARBA00023015"/>
    </source>
</evidence>
<evidence type="ECO:0000313" key="5">
    <source>
        <dbReference type="EMBL" id="MDN7228203.1"/>
    </source>
</evidence>
<dbReference type="PANTHER" id="PTHR33164">
    <property type="entry name" value="TRANSCRIPTIONAL REGULATOR, MARR FAMILY"/>
    <property type="match status" value="1"/>
</dbReference>
<dbReference type="Proteomes" id="UP001172054">
    <property type="component" value="Unassembled WGS sequence"/>
</dbReference>
<dbReference type="InterPro" id="IPR036388">
    <property type="entry name" value="WH-like_DNA-bd_sf"/>
</dbReference>
<reference evidence="5 6" key="1">
    <citation type="submission" date="2023-06" db="EMBL/GenBank/DDBJ databases">
        <title>Novel species in genus Planococcus.</title>
        <authorList>
            <person name="Ning S."/>
        </authorList>
    </citation>
    <scope>NUCLEOTIDE SEQUENCE [LARGE SCALE GENOMIC DNA]</scope>
    <source>
        <strain evidence="5 6">N064</strain>
    </source>
</reference>
<proteinExistence type="predicted"/>
<dbReference type="SMART" id="SM00347">
    <property type="entry name" value="HTH_MARR"/>
    <property type="match status" value="1"/>
</dbReference>
<dbReference type="RefSeq" id="WP_301726676.1">
    <property type="nucleotide sequence ID" value="NZ_JAUJWW010000005.1"/>
</dbReference>
<evidence type="ECO:0000313" key="6">
    <source>
        <dbReference type="Proteomes" id="UP001172054"/>
    </source>
</evidence>
<evidence type="ECO:0000259" key="4">
    <source>
        <dbReference type="PROSITE" id="PS50995"/>
    </source>
</evidence>
<keyword evidence="1" id="KW-0805">Transcription regulation</keyword>
<dbReference type="PRINTS" id="PR00598">
    <property type="entry name" value="HTHMARR"/>
</dbReference>
<dbReference type="InterPro" id="IPR000835">
    <property type="entry name" value="HTH_MarR-typ"/>
</dbReference>
<evidence type="ECO:0000256" key="2">
    <source>
        <dbReference type="ARBA" id="ARBA00023125"/>
    </source>
</evidence>
<dbReference type="InterPro" id="IPR036390">
    <property type="entry name" value="WH_DNA-bd_sf"/>
</dbReference>
<feature type="domain" description="HTH marR-type" evidence="4">
    <location>
        <begin position="7"/>
        <end position="139"/>
    </location>
</feature>
<evidence type="ECO:0000256" key="3">
    <source>
        <dbReference type="ARBA" id="ARBA00023163"/>
    </source>
</evidence>
<keyword evidence="2" id="KW-0238">DNA-binding</keyword>
<protein>
    <submittedName>
        <fullName evidence="5">MarR family transcriptional regulator</fullName>
    </submittedName>
</protein>
<dbReference type="Pfam" id="PF01047">
    <property type="entry name" value="MarR"/>
    <property type="match status" value="1"/>
</dbReference>
<comment type="caution">
    <text evidence="5">The sequence shown here is derived from an EMBL/GenBank/DDBJ whole genome shotgun (WGS) entry which is preliminary data.</text>
</comment>
<dbReference type="SUPFAM" id="SSF46785">
    <property type="entry name" value="Winged helix' DNA-binding domain"/>
    <property type="match status" value="1"/>
</dbReference>
<dbReference type="Gene3D" id="1.10.10.10">
    <property type="entry name" value="Winged helix-like DNA-binding domain superfamily/Winged helix DNA-binding domain"/>
    <property type="match status" value="1"/>
</dbReference>
<accession>A0ABT8MTH9</accession>